<protein>
    <submittedName>
        <fullName evidence="3">Uncharacterized protein</fullName>
    </submittedName>
</protein>
<gene>
    <name evidence="3" type="ORF">K444DRAFT_584853</name>
</gene>
<organism evidence="3 4">
    <name type="scientific">Hyaloscypha bicolor E</name>
    <dbReference type="NCBI Taxonomy" id="1095630"/>
    <lineage>
        <taxon>Eukaryota</taxon>
        <taxon>Fungi</taxon>
        <taxon>Dikarya</taxon>
        <taxon>Ascomycota</taxon>
        <taxon>Pezizomycotina</taxon>
        <taxon>Leotiomycetes</taxon>
        <taxon>Helotiales</taxon>
        <taxon>Hyaloscyphaceae</taxon>
        <taxon>Hyaloscypha</taxon>
        <taxon>Hyaloscypha bicolor</taxon>
    </lineage>
</organism>
<sequence length="683" mass="75863">MTDQTQSESPSRAVDKIEEQPVSPTAARHSSEQFARDALLLPDGKQYVSISSSQPEATKETDADADEPIHKGIYWWSPIAMVSFFLLGVLTSFMHHFYYTVLDERQVGNDRQQQWALRGGNTFAYLTQVSLTTSIGFPYTQWLWWALKRSKVSVAALDAAFDGTLTALLNMEMVREIKMGTFLALVIGFLPLTSLVPPATLFVLPSLQDSSDTGPVYVLDMYGTNQWSRFAHSSNSSDQKTTTLLSPRTIAKRLSSATAAQGEIPLISAPFPNATFPLQFFGPSVTCEEANSTIATIIDSIRDDDVRNNSVGSLAEKSNYFYAFVPDLMTNAGNTSAKNNGVLLTPKLRLPQPQNASNELWMAYSRYTGHLDSQGNMATEDHYLVCKLHNASYNILVMFEEGAQEITNLSTANKNIVEYPKNDSPISDEIFQQHAYSAVFWAMTDLLVGSMGFFVQNTSPPTNFTEITTDLQYISLIGSSDLQAFFDSNHPGANGISDQRNQDIELAHNRTLDVLIPELMFNITMSFMSSNLLSPPINQAVTRKDFVNKYVYHSKNLFISYGLAIGLTFLANLLGAFAYLDNGVSHNKTFSAILAATRHETLTKLFHNQIVGSLPLSDKVKDTLLSFGAIGARRESLDWRAAMGFTVAKDGDEDGEEEEEENFKERVASWLRSVRVRLRVLLS</sequence>
<dbReference type="STRING" id="1095630.A0A2J6TJK5"/>
<dbReference type="GeneID" id="36585967"/>
<name>A0A2J6TJK5_9HELO</name>
<dbReference type="EMBL" id="KZ613782">
    <property type="protein sequence ID" value="PMD63195.1"/>
    <property type="molecule type" value="Genomic_DNA"/>
</dbReference>
<feature type="transmembrane region" description="Helical" evidence="2">
    <location>
        <begin position="122"/>
        <end position="140"/>
    </location>
</feature>
<dbReference type="PANTHER" id="PTHR35041">
    <property type="entry name" value="MEDIATOR OF RNA POLYMERASE II TRANSCRIPTION SUBUNIT 1"/>
    <property type="match status" value="1"/>
</dbReference>
<keyword evidence="4" id="KW-1185">Reference proteome</keyword>
<feature type="transmembrane region" description="Helical" evidence="2">
    <location>
        <begin position="182"/>
        <end position="204"/>
    </location>
</feature>
<feature type="transmembrane region" description="Helical" evidence="2">
    <location>
        <begin position="558"/>
        <end position="580"/>
    </location>
</feature>
<dbReference type="PANTHER" id="PTHR35041:SF3">
    <property type="entry name" value="FORMYLMETHIONINE DEFORMYLASE-LIKE PROTEIN"/>
    <property type="match status" value="1"/>
</dbReference>
<evidence type="ECO:0000256" key="1">
    <source>
        <dbReference type="SAM" id="MobiDB-lite"/>
    </source>
</evidence>
<feature type="transmembrane region" description="Helical" evidence="2">
    <location>
        <begin position="73"/>
        <end position="101"/>
    </location>
</feature>
<feature type="region of interest" description="Disordered" evidence="1">
    <location>
        <begin position="1"/>
        <end position="32"/>
    </location>
</feature>
<keyword evidence="2" id="KW-0812">Transmembrane</keyword>
<dbReference type="AlphaFoldDB" id="A0A2J6TJK5"/>
<evidence type="ECO:0000313" key="4">
    <source>
        <dbReference type="Proteomes" id="UP000235371"/>
    </source>
</evidence>
<dbReference type="InParanoid" id="A0A2J6TJK5"/>
<feature type="compositionally biased region" description="Polar residues" evidence="1">
    <location>
        <begin position="1"/>
        <end position="10"/>
    </location>
</feature>
<proteinExistence type="predicted"/>
<keyword evidence="2" id="KW-1133">Transmembrane helix</keyword>
<accession>A0A2J6TJK5</accession>
<dbReference type="RefSeq" id="XP_024740099.1">
    <property type="nucleotide sequence ID" value="XM_024877890.1"/>
</dbReference>
<dbReference type="Proteomes" id="UP000235371">
    <property type="component" value="Unassembled WGS sequence"/>
</dbReference>
<keyword evidence="2" id="KW-0472">Membrane</keyword>
<reference evidence="3 4" key="1">
    <citation type="submission" date="2016-04" db="EMBL/GenBank/DDBJ databases">
        <title>A degradative enzymes factory behind the ericoid mycorrhizal symbiosis.</title>
        <authorList>
            <consortium name="DOE Joint Genome Institute"/>
            <person name="Martino E."/>
            <person name="Morin E."/>
            <person name="Grelet G."/>
            <person name="Kuo A."/>
            <person name="Kohler A."/>
            <person name="Daghino S."/>
            <person name="Barry K."/>
            <person name="Choi C."/>
            <person name="Cichocki N."/>
            <person name="Clum A."/>
            <person name="Copeland A."/>
            <person name="Hainaut M."/>
            <person name="Haridas S."/>
            <person name="Labutti K."/>
            <person name="Lindquist E."/>
            <person name="Lipzen A."/>
            <person name="Khouja H.-R."/>
            <person name="Murat C."/>
            <person name="Ohm R."/>
            <person name="Olson A."/>
            <person name="Spatafora J."/>
            <person name="Veneault-Fourrey C."/>
            <person name="Henrissat B."/>
            <person name="Grigoriev I."/>
            <person name="Martin F."/>
            <person name="Perotto S."/>
        </authorList>
    </citation>
    <scope>NUCLEOTIDE SEQUENCE [LARGE SCALE GENOMIC DNA]</scope>
    <source>
        <strain evidence="3 4">E</strain>
    </source>
</reference>
<evidence type="ECO:0000313" key="3">
    <source>
        <dbReference type="EMBL" id="PMD63195.1"/>
    </source>
</evidence>
<dbReference type="OrthoDB" id="5322539at2759"/>
<evidence type="ECO:0000256" key="2">
    <source>
        <dbReference type="SAM" id="Phobius"/>
    </source>
</evidence>